<dbReference type="HOGENOM" id="CLU_611442_0_0_1"/>
<keyword evidence="2" id="KW-1133">Transmembrane helix</keyword>
<keyword evidence="2" id="KW-0812">Transmembrane</keyword>
<feature type="compositionally biased region" description="Pro residues" evidence="1">
    <location>
        <begin position="362"/>
        <end position="372"/>
    </location>
</feature>
<dbReference type="AlphaFoldDB" id="X1ZYA5"/>
<name>X1ZYA5_CAPTE</name>
<sequence>METQMEAIIVQLCLVLVGINGVVAQGRTYQCFGKHFTKSLCAKKTILEIRGAEFAVSFCSSNPNSCCPQVNDDCKIDVEKSQPAYYSEILSKCNGRGACANLQASWTQANEECGQPNSDYVLIYYNCVSKWKSTPSTTKLLMASSPRIRSTISILSISTASDDPWPLNDTVVTTVDPGEGDKFIGVFNPLGIVIGVIAAAMMVVVPIVVGQILLMRKDKDDGDHVEAARGPDLNKDLYEFDDDETYDSWDEDWDENWESYPMEITQGEAGKQRKQSKRSRKSSKKSRTVGIAIVDPYMHSDDIYDVIDPRVVSVENPKADDVTLRAPKQMKSSIRDHNRTTPTLMVMNNSTYNRGHSKKMTAPPPPRPPAPPQAEVTPIYPVSDEIYLEPSMIESYYTELETAQQQLGEKTPAEDKHPNVLRQNNEPNSLESNILRNAAYIFLNESGQ</sequence>
<evidence type="ECO:0000313" key="4">
    <source>
        <dbReference type="EnsemblMetazoa" id="CapteP198103"/>
    </source>
</evidence>
<evidence type="ECO:0000256" key="3">
    <source>
        <dbReference type="SAM" id="SignalP"/>
    </source>
</evidence>
<feature type="region of interest" description="Disordered" evidence="1">
    <location>
        <begin position="355"/>
        <end position="375"/>
    </location>
</feature>
<evidence type="ECO:0008006" key="6">
    <source>
        <dbReference type="Google" id="ProtNLM"/>
    </source>
</evidence>
<accession>X1ZYA5</accession>
<feature type="region of interest" description="Disordered" evidence="1">
    <location>
        <begin position="403"/>
        <end position="429"/>
    </location>
</feature>
<keyword evidence="3" id="KW-0732">Signal</keyword>
<dbReference type="Proteomes" id="UP000014760">
    <property type="component" value="Unassembled WGS sequence"/>
</dbReference>
<reference evidence="5" key="1">
    <citation type="submission" date="2012-12" db="EMBL/GenBank/DDBJ databases">
        <authorList>
            <person name="Hellsten U."/>
            <person name="Grimwood J."/>
            <person name="Chapman J.A."/>
            <person name="Shapiro H."/>
            <person name="Aerts A."/>
            <person name="Otillar R.P."/>
            <person name="Terry A.Y."/>
            <person name="Boore J.L."/>
            <person name="Simakov O."/>
            <person name="Marletaz F."/>
            <person name="Cho S.-J."/>
            <person name="Edsinger-Gonzales E."/>
            <person name="Havlak P."/>
            <person name="Kuo D.-H."/>
            <person name="Larsson T."/>
            <person name="Lv J."/>
            <person name="Arendt D."/>
            <person name="Savage R."/>
            <person name="Osoegawa K."/>
            <person name="de Jong P."/>
            <person name="Lindberg D.R."/>
            <person name="Seaver E.C."/>
            <person name="Weisblat D.A."/>
            <person name="Putnam N.H."/>
            <person name="Grigoriev I.V."/>
            <person name="Rokhsar D.S."/>
        </authorList>
    </citation>
    <scope>NUCLEOTIDE SEQUENCE</scope>
    <source>
        <strain evidence="5">I ESC-2004</strain>
    </source>
</reference>
<evidence type="ECO:0000256" key="2">
    <source>
        <dbReference type="SAM" id="Phobius"/>
    </source>
</evidence>
<proteinExistence type="predicted"/>
<evidence type="ECO:0000256" key="1">
    <source>
        <dbReference type="SAM" id="MobiDB-lite"/>
    </source>
</evidence>
<organism evidence="4 5">
    <name type="scientific">Capitella teleta</name>
    <name type="common">Polychaete worm</name>
    <dbReference type="NCBI Taxonomy" id="283909"/>
    <lineage>
        <taxon>Eukaryota</taxon>
        <taxon>Metazoa</taxon>
        <taxon>Spiralia</taxon>
        <taxon>Lophotrochozoa</taxon>
        <taxon>Annelida</taxon>
        <taxon>Polychaeta</taxon>
        <taxon>Sedentaria</taxon>
        <taxon>Scolecida</taxon>
        <taxon>Capitellidae</taxon>
        <taxon>Capitella</taxon>
    </lineage>
</organism>
<feature type="chain" id="PRO_5004948116" description="SUEL-type lectin domain-containing protein" evidence="3">
    <location>
        <begin position="25"/>
        <end position="448"/>
    </location>
</feature>
<keyword evidence="5" id="KW-1185">Reference proteome</keyword>
<feature type="signal peptide" evidence="3">
    <location>
        <begin position="1"/>
        <end position="24"/>
    </location>
</feature>
<reference evidence="4" key="3">
    <citation type="submission" date="2015-06" db="UniProtKB">
        <authorList>
            <consortium name="EnsemblMetazoa"/>
        </authorList>
    </citation>
    <scope>IDENTIFICATION</scope>
</reference>
<reference evidence="5" key="2">
    <citation type="journal article" date="2013" name="Nature">
        <title>Insights into bilaterian evolution from three spiralian genomes.</title>
        <authorList>
            <person name="Simakov O."/>
            <person name="Marletaz F."/>
            <person name="Cho S.J."/>
            <person name="Edsinger-Gonzales E."/>
            <person name="Havlak P."/>
            <person name="Hellsten U."/>
            <person name="Kuo D.H."/>
            <person name="Larsson T."/>
            <person name="Lv J."/>
            <person name="Arendt D."/>
            <person name="Savage R."/>
            <person name="Osoegawa K."/>
            <person name="de Jong P."/>
            <person name="Grimwood J."/>
            <person name="Chapman J.A."/>
            <person name="Shapiro H."/>
            <person name="Aerts A."/>
            <person name="Otillar R.P."/>
            <person name="Terry A.Y."/>
            <person name="Boore J.L."/>
            <person name="Grigoriev I.V."/>
            <person name="Lindberg D.R."/>
            <person name="Seaver E.C."/>
            <person name="Weisblat D.A."/>
            <person name="Putnam N.H."/>
            <person name="Rokhsar D.S."/>
        </authorList>
    </citation>
    <scope>NUCLEOTIDE SEQUENCE</scope>
    <source>
        <strain evidence="5">I ESC-2004</strain>
    </source>
</reference>
<dbReference type="EnsemblMetazoa" id="CapteT198103">
    <property type="protein sequence ID" value="CapteP198103"/>
    <property type="gene ID" value="CapteG198103"/>
</dbReference>
<keyword evidence="2" id="KW-0472">Membrane</keyword>
<dbReference type="EMBL" id="AMQN01000155">
    <property type="status" value="NOT_ANNOTATED_CDS"/>
    <property type="molecule type" value="Genomic_DNA"/>
</dbReference>
<feature type="compositionally biased region" description="Basic residues" evidence="1">
    <location>
        <begin position="272"/>
        <end position="287"/>
    </location>
</feature>
<protein>
    <recommendedName>
        <fullName evidence="6">SUEL-type lectin domain-containing protein</fullName>
    </recommendedName>
</protein>
<evidence type="ECO:0000313" key="5">
    <source>
        <dbReference type="Proteomes" id="UP000014760"/>
    </source>
</evidence>
<feature type="transmembrane region" description="Helical" evidence="2">
    <location>
        <begin position="190"/>
        <end position="214"/>
    </location>
</feature>
<feature type="region of interest" description="Disordered" evidence="1">
    <location>
        <begin position="263"/>
        <end position="287"/>
    </location>
</feature>